<sequence>MTAAGQSYSLKAQNRQWRIEIPEFNYREGGLKSQYFQFGYYVPLERRWQSYQRHRSLPPCTFCDAVDIQSDNNYTHLKHNQDKCKSQVPFVRWNSHKRIPQDPCVFHHFARCYNPSRVYPCSHSEALDSFNRLECQPLNPDCCNLSPSFCNGVLP</sequence>
<reference evidence="1 2" key="1">
    <citation type="journal article" date="2022" name="Front. Cell. Infect. Microbiol.">
        <title>The Genomes of Two Strains of Taenia crassiceps the Animal Model for the Study of Human Cysticercosis.</title>
        <authorList>
            <person name="Bobes R.J."/>
            <person name="Estrada K."/>
            <person name="Rios-Valencia D.G."/>
            <person name="Calderon-Gallegos A."/>
            <person name="de la Torre P."/>
            <person name="Carrero J.C."/>
            <person name="Sanchez-Flores A."/>
            <person name="Laclette J.P."/>
        </authorList>
    </citation>
    <scope>NUCLEOTIDE SEQUENCE [LARGE SCALE GENOMIC DNA]</scope>
    <source>
        <strain evidence="1">WFUcys</strain>
    </source>
</reference>
<evidence type="ECO:0000313" key="1">
    <source>
        <dbReference type="EMBL" id="KAL5109762.1"/>
    </source>
</evidence>
<comment type="caution">
    <text evidence="1">The sequence shown here is derived from an EMBL/GenBank/DDBJ whole genome shotgun (WGS) entry which is preliminary data.</text>
</comment>
<gene>
    <name evidence="1" type="ORF">TcWFU_000976</name>
</gene>
<organism evidence="1 2">
    <name type="scientific">Taenia crassiceps</name>
    <dbReference type="NCBI Taxonomy" id="6207"/>
    <lineage>
        <taxon>Eukaryota</taxon>
        <taxon>Metazoa</taxon>
        <taxon>Spiralia</taxon>
        <taxon>Lophotrochozoa</taxon>
        <taxon>Platyhelminthes</taxon>
        <taxon>Cestoda</taxon>
        <taxon>Eucestoda</taxon>
        <taxon>Cyclophyllidea</taxon>
        <taxon>Taeniidae</taxon>
        <taxon>Taenia</taxon>
    </lineage>
</organism>
<proteinExistence type="predicted"/>
<keyword evidence="2" id="KW-1185">Reference proteome</keyword>
<evidence type="ECO:0008006" key="3">
    <source>
        <dbReference type="Google" id="ProtNLM"/>
    </source>
</evidence>
<protein>
    <recommendedName>
        <fullName evidence="3">Chitin-binding type-2 domain-containing protein</fullName>
    </recommendedName>
</protein>
<accession>A0ABR4QJN4</accession>
<dbReference type="Proteomes" id="UP001651158">
    <property type="component" value="Unassembled WGS sequence"/>
</dbReference>
<dbReference type="EMBL" id="JAKROA010000002">
    <property type="protein sequence ID" value="KAL5109762.1"/>
    <property type="molecule type" value="Genomic_DNA"/>
</dbReference>
<evidence type="ECO:0000313" key="2">
    <source>
        <dbReference type="Proteomes" id="UP001651158"/>
    </source>
</evidence>
<name>A0ABR4QJN4_9CEST</name>